<dbReference type="STRING" id="1392247.A0A3N4KAZ0"/>
<dbReference type="InterPro" id="IPR019019">
    <property type="entry name" value="H-type_lectin_domain"/>
</dbReference>
<dbReference type="InParanoid" id="A0A3N4KAZ0"/>
<evidence type="ECO:0000313" key="2">
    <source>
        <dbReference type="EMBL" id="RPB06529.1"/>
    </source>
</evidence>
<feature type="domain" description="H-type lectin" evidence="1">
    <location>
        <begin position="77"/>
        <end position="140"/>
    </location>
</feature>
<accession>A0A3N4KAZ0</accession>
<dbReference type="EMBL" id="ML119295">
    <property type="protein sequence ID" value="RPB06529.1"/>
    <property type="molecule type" value="Genomic_DNA"/>
</dbReference>
<dbReference type="GO" id="GO:0030246">
    <property type="term" value="F:carbohydrate binding"/>
    <property type="evidence" value="ECO:0007669"/>
    <property type="project" value="InterPro"/>
</dbReference>
<feature type="non-terminal residue" evidence="2">
    <location>
        <position position="1"/>
    </location>
</feature>
<dbReference type="AlphaFoldDB" id="A0A3N4KAZ0"/>
<sequence length="142" mass="15439">VLVWLNSVHANKSHNTRVKVYTSDIDKQGFTIHVDTWGDSILYSGGASWIAYPASRAGTFSGVLDIEGEPGLQCNGDVSFPIAFAESPNVLLAVNWIDFACQKEVGFKTFVDCASDKGFKWHFNLSEGSHCYGAGVSYLALV</sequence>
<dbReference type="InterPro" id="IPR037221">
    <property type="entry name" value="H-type_lectin_dom_sf"/>
</dbReference>
<dbReference type="Gene3D" id="2.60.40.2080">
    <property type="match status" value="2"/>
</dbReference>
<name>A0A3N4KAZ0_9PEZI</name>
<feature type="domain" description="H-type lectin" evidence="1">
    <location>
        <begin position="1"/>
        <end position="52"/>
    </location>
</feature>
<dbReference type="Proteomes" id="UP000277580">
    <property type="component" value="Unassembled WGS sequence"/>
</dbReference>
<keyword evidence="3" id="KW-1185">Reference proteome</keyword>
<dbReference type="GO" id="GO:0007155">
    <property type="term" value="P:cell adhesion"/>
    <property type="evidence" value="ECO:0007669"/>
    <property type="project" value="InterPro"/>
</dbReference>
<dbReference type="Pfam" id="PF09458">
    <property type="entry name" value="H_lectin"/>
    <property type="match status" value="2"/>
</dbReference>
<evidence type="ECO:0000313" key="3">
    <source>
        <dbReference type="Proteomes" id="UP000277580"/>
    </source>
</evidence>
<dbReference type="OrthoDB" id="291007at2759"/>
<proteinExistence type="predicted"/>
<protein>
    <recommendedName>
        <fullName evidence="1">H-type lectin domain-containing protein</fullName>
    </recommendedName>
</protein>
<organism evidence="2 3">
    <name type="scientific">Morchella conica CCBAS932</name>
    <dbReference type="NCBI Taxonomy" id="1392247"/>
    <lineage>
        <taxon>Eukaryota</taxon>
        <taxon>Fungi</taxon>
        <taxon>Dikarya</taxon>
        <taxon>Ascomycota</taxon>
        <taxon>Pezizomycotina</taxon>
        <taxon>Pezizomycetes</taxon>
        <taxon>Pezizales</taxon>
        <taxon>Morchellaceae</taxon>
        <taxon>Morchella</taxon>
    </lineage>
</organism>
<dbReference type="SUPFAM" id="SSF141086">
    <property type="entry name" value="Agglutinin HPA-like"/>
    <property type="match status" value="2"/>
</dbReference>
<evidence type="ECO:0000259" key="1">
    <source>
        <dbReference type="Pfam" id="PF09458"/>
    </source>
</evidence>
<reference evidence="2 3" key="1">
    <citation type="journal article" date="2018" name="Nat. Ecol. Evol.">
        <title>Pezizomycetes genomes reveal the molecular basis of ectomycorrhizal truffle lifestyle.</title>
        <authorList>
            <person name="Murat C."/>
            <person name="Payen T."/>
            <person name="Noel B."/>
            <person name="Kuo A."/>
            <person name="Morin E."/>
            <person name="Chen J."/>
            <person name="Kohler A."/>
            <person name="Krizsan K."/>
            <person name="Balestrini R."/>
            <person name="Da Silva C."/>
            <person name="Montanini B."/>
            <person name="Hainaut M."/>
            <person name="Levati E."/>
            <person name="Barry K.W."/>
            <person name="Belfiori B."/>
            <person name="Cichocki N."/>
            <person name="Clum A."/>
            <person name="Dockter R.B."/>
            <person name="Fauchery L."/>
            <person name="Guy J."/>
            <person name="Iotti M."/>
            <person name="Le Tacon F."/>
            <person name="Lindquist E.A."/>
            <person name="Lipzen A."/>
            <person name="Malagnac F."/>
            <person name="Mello A."/>
            <person name="Molinier V."/>
            <person name="Miyauchi S."/>
            <person name="Poulain J."/>
            <person name="Riccioni C."/>
            <person name="Rubini A."/>
            <person name="Sitrit Y."/>
            <person name="Splivallo R."/>
            <person name="Traeger S."/>
            <person name="Wang M."/>
            <person name="Zifcakova L."/>
            <person name="Wipf D."/>
            <person name="Zambonelli A."/>
            <person name="Paolocci F."/>
            <person name="Nowrousian M."/>
            <person name="Ottonello S."/>
            <person name="Baldrian P."/>
            <person name="Spatafora J.W."/>
            <person name="Henrissat B."/>
            <person name="Nagy L.G."/>
            <person name="Aury J.M."/>
            <person name="Wincker P."/>
            <person name="Grigoriev I.V."/>
            <person name="Bonfante P."/>
            <person name="Martin F.M."/>
        </authorList>
    </citation>
    <scope>NUCLEOTIDE SEQUENCE [LARGE SCALE GENOMIC DNA]</scope>
    <source>
        <strain evidence="2 3">CCBAS932</strain>
    </source>
</reference>
<gene>
    <name evidence="2" type="ORF">P167DRAFT_497493</name>
</gene>